<dbReference type="CDD" id="cd02440">
    <property type="entry name" value="AdoMet_MTases"/>
    <property type="match status" value="1"/>
</dbReference>
<evidence type="ECO:0000256" key="4">
    <source>
        <dbReference type="ARBA" id="ARBA00022691"/>
    </source>
</evidence>
<accession>A0AAP8SMJ2</accession>
<reference evidence="6 7" key="1">
    <citation type="submission" date="2018-01" db="EMBL/GenBank/DDBJ databases">
        <title>The draft genome sequence of Halioglobus japonicus S1-36.</title>
        <authorList>
            <person name="Du Z.-J."/>
            <person name="Shi M.-J."/>
        </authorList>
    </citation>
    <scope>NUCLEOTIDE SEQUENCE [LARGE SCALE GENOMIC DNA]</scope>
    <source>
        <strain evidence="6 7">S1-36</strain>
    </source>
</reference>
<keyword evidence="4" id="KW-0949">S-adenosyl-L-methionine</keyword>
<keyword evidence="3" id="KW-0808">Transferase</keyword>
<sequence>MRRTRRQCVVYAARFDGARNPMLSPLLDVLTGPLPEDAARLFHGRGLCYEGLSFLNVDWFEPVVWAVVYGDVDDDLVASIAAALAAFGEHESRVQCVSLQRRGRGTASQEVIYGALPEVCFAREAGARYERNFSANQNVGFFLDVRPGRQWLRERAQGKRVLNLFSYTCSFSVVALQGGAAEVINIDMAKSALATGQRNHALNGLPPDVFRSTRNLEDLGPYDLVISDPPSRQKRSFEADKDYARLLQQLAPMLAPGAEILACLNAPYLGAAFLPELFEAHLKSCEYVEHLPQREDFPEKDLDCCLKMQAFRQR</sequence>
<evidence type="ECO:0000313" key="6">
    <source>
        <dbReference type="EMBL" id="PLW85635.1"/>
    </source>
</evidence>
<keyword evidence="2 6" id="KW-0489">Methyltransferase</keyword>
<dbReference type="GO" id="GO:0008168">
    <property type="term" value="F:methyltransferase activity"/>
    <property type="evidence" value="ECO:0007669"/>
    <property type="project" value="UniProtKB-KW"/>
</dbReference>
<dbReference type="PANTHER" id="PTHR43042">
    <property type="entry name" value="SAM-DEPENDENT METHYLTRANSFERASE"/>
    <property type="match status" value="1"/>
</dbReference>
<dbReference type="PANTHER" id="PTHR43042:SF3">
    <property type="entry name" value="RIBOSOMAL RNA LARGE SUBUNIT METHYLTRANSFERASE YWBD-RELATED"/>
    <property type="match status" value="1"/>
</dbReference>
<dbReference type="SUPFAM" id="SSF53335">
    <property type="entry name" value="S-adenosyl-L-methionine-dependent methyltransferases"/>
    <property type="match status" value="1"/>
</dbReference>
<dbReference type="GO" id="GO:0032259">
    <property type="term" value="P:methylation"/>
    <property type="evidence" value="ECO:0007669"/>
    <property type="project" value="UniProtKB-KW"/>
</dbReference>
<evidence type="ECO:0000256" key="3">
    <source>
        <dbReference type="ARBA" id="ARBA00022679"/>
    </source>
</evidence>
<evidence type="ECO:0000256" key="2">
    <source>
        <dbReference type="ARBA" id="ARBA00022603"/>
    </source>
</evidence>
<evidence type="ECO:0000313" key="7">
    <source>
        <dbReference type="Proteomes" id="UP000235162"/>
    </source>
</evidence>
<dbReference type="Proteomes" id="UP000235162">
    <property type="component" value="Unassembled WGS sequence"/>
</dbReference>
<dbReference type="InterPro" id="IPR029063">
    <property type="entry name" value="SAM-dependent_MTases_sf"/>
</dbReference>
<dbReference type="Pfam" id="PF10672">
    <property type="entry name" value="Methyltrans_SAM"/>
    <property type="match status" value="1"/>
</dbReference>
<proteinExistence type="predicted"/>
<keyword evidence="7" id="KW-1185">Reference proteome</keyword>
<feature type="domain" description="S-adenosylmethionine-dependent methyltransferase" evidence="5">
    <location>
        <begin position="40"/>
        <end position="312"/>
    </location>
</feature>
<dbReference type="EMBL" id="PKUR01000003">
    <property type="protein sequence ID" value="PLW85635.1"/>
    <property type="molecule type" value="Genomic_DNA"/>
</dbReference>
<protein>
    <submittedName>
        <fullName evidence="6">Methyltransferase</fullName>
    </submittedName>
</protein>
<comment type="caution">
    <text evidence="6">The sequence shown here is derived from an EMBL/GenBank/DDBJ whole genome shotgun (WGS) entry which is preliminary data.</text>
</comment>
<evidence type="ECO:0000256" key="1">
    <source>
        <dbReference type="ARBA" id="ARBA00022552"/>
    </source>
</evidence>
<evidence type="ECO:0000259" key="5">
    <source>
        <dbReference type="Pfam" id="PF10672"/>
    </source>
</evidence>
<name>A0AAP8SMJ2_9GAMM</name>
<keyword evidence="1" id="KW-0698">rRNA processing</keyword>
<dbReference type="InterPro" id="IPR019614">
    <property type="entry name" value="SAM-dep_methyl-trfase"/>
</dbReference>
<dbReference type="Gene3D" id="3.40.50.150">
    <property type="entry name" value="Vaccinia Virus protein VP39"/>
    <property type="match status" value="1"/>
</dbReference>
<organism evidence="6 7">
    <name type="scientific">Halioglobus japonicus</name>
    <dbReference type="NCBI Taxonomy" id="930805"/>
    <lineage>
        <taxon>Bacteria</taxon>
        <taxon>Pseudomonadati</taxon>
        <taxon>Pseudomonadota</taxon>
        <taxon>Gammaproteobacteria</taxon>
        <taxon>Cellvibrionales</taxon>
        <taxon>Halieaceae</taxon>
        <taxon>Halioglobus</taxon>
    </lineage>
</organism>
<dbReference type="GO" id="GO:0006364">
    <property type="term" value="P:rRNA processing"/>
    <property type="evidence" value="ECO:0007669"/>
    <property type="project" value="UniProtKB-KW"/>
</dbReference>
<dbReference type="AlphaFoldDB" id="A0AAP8SMJ2"/>
<gene>
    <name evidence="6" type="ORF">C0029_13550</name>
</gene>